<organism evidence="2 3">
    <name type="scientific">Steinernema carpocapsae</name>
    <name type="common">Entomopathogenic nematode</name>
    <dbReference type="NCBI Taxonomy" id="34508"/>
    <lineage>
        <taxon>Eukaryota</taxon>
        <taxon>Metazoa</taxon>
        <taxon>Ecdysozoa</taxon>
        <taxon>Nematoda</taxon>
        <taxon>Chromadorea</taxon>
        <taxon>Rhabditida</taxon>
        <taxon>Tylenchina</taxon>
        <taxon>Panagrolaimomorpha</taxon>
        <taxon>Strongyloidoidea</taxon>
        <taxon>Steinernematidae</taxon>
        <taxon>Steinernema</taxon>
    </lineage>
</organism>
<dbReference type="AlphaFoldDB" id="A0A4U5MIV4"/>
<keyword evidence="3" id="KW-1185">Reference proteome</keyword>
<feature type="transmembrane region" description="Helical" evidence="1">
    <location>
        <begin position="88"/>
        <end position="108"/>
    </location>
</feature>
<reference evidence="2 3" key="2">
    <citation type="journal article" date="2019" name="G3 (Bethesda)">
        <title>Hybrid Assembly of the Genome of the Entomopathogenic Nematode Steinernema carpocapsae Identifies the X-Chromosome.</title>
        <authorList>
            <person name="Serra L."/>
            <person name="Macchietto M."/>
            <person name="Macias-Munoz A."/>
            <person name="McGill C.J."/>
            <person name="Rodriguez I.M."/>
            <person name="Rodriguez B."/>
            <person name="Murad R."/>
            <person name="Mortazavi A."/>
        </authorList>
    </citation>
    <scope>NUCLEOTIDE SEQUENCE [LARGE SCALE GENOMIC DNA]</scope>
    <source>
        <strain evidence="2 3">ALL</strain>
    </source>
</reference>
<keyword evidence="1" id="KW-1133">Transmembrane helix</keyword>
<dbReference type="EMBL" id="AZBU02000007">
    <property type="protein sequence ID" value="TKR69287.1"/>
    <property type="molecule type" value="Genomic_DNA"/>
</dbReference>
<evidence type="ECO:0000313" key="3">
    <source>
        <dbReference type="Proteomes" id="UP000298663"/>
    </source>
</evidence>
<reference evidence="2 3" key="1">
    <citation type="journal article" date="2015" name="Genome Biol.">
        <title>Comparative genomics of Steinernema reveals deeply conserved gene regulatory networks.</title>
        <authorList>
            <person name="Dillman A.R."/>
            <person name="Macchietto M."/>
            <person name="Porter C.F."/>
            <person name="Rogers A."/>
            <person name="Williams B."/>
            <person name="Antoshechkin I."/>
            <person name="Lee M.M."/>
            <person name="Goodwin Z."/>
            <person name="Lu X."/>
            <person name="Lewis E.E."/>
            <person name="Goodrich-Blair H."/>
            <person name="Stock S.P."/>
            <person name="Adams B.J."/>
            <person name="Sternberg P.W."/>
            <person name="Mortazavi A."/>
        </authorList>
    </citation>
    <scope>NUCLEOTIDE SEQUENCE [LARGE SCALE GENOMIC DNA]</scope>
    <source>
        <strain evidence="2 3">ALL</strain>
    </source>
</reference>
<gene>
    <name evidence="2" type="ORF">L596_021465</name>
</gene>
<proteinExistence type="predicted"/>
<keyword evidence="1" id="KW-0812">Transmembrane</keyword>
<evidence type="ECO:0000313" key="2">
    <source>
        <dbReference type="EMBL" id="TKR69287.1"/>
    </source>
</evidence>
<accession>A0A4U5MIV4</accession>
<protein>
    <submittedName>
        <fullName evidence="2">Uncharacterized protein</fullName>
    </submittedName>
</protein>
<keyword evidence="1" id="KW-0472">Membrane</keyword>
<name>A0A4U5MIV4_STECR</name>
<dbReference type="Proteomes" id="UP000298663">
    <property type="component" value="Unassembled WGS sequence"/>
</dbReference>
<feature type="transmembrane region" description="Helical" evidence="1">
    <location>
        <begin position="115"/>
        <end position="133"/>
    </location>
</feature>
<sequence length="135" mass="15667">MQGGRYAGRPLCREAAMQGGRYAGRPRYQEEYTVSYIFLRVSFLPRSGYHRQPLHIFCNDVTDLSTIQRVVEVDWLYSKCNSILHCTLFSSLLIQLFILRILSVFLLLKPITTDINIMVWLIFHDCSIVYLLSAT</sequence>
<evidence type="ECO:0000256" key="1">
    <source>
        <dbReference type="SAM" id="Phobius"/>
    </source>
</evidence>
<comment type="caution">
    <text evidence="2">The sequence shown here is derived from an EMBL/GenBank/DDBJ whole genome shotgun (WGS) entry which is preliminary data.</text>
</comment>